<comment type="caution">
    <text evidence="2">The sequence shown here is derived from an EMBL/GenBank/DDBJ whole genome shotgun (WGS) entry which is preliminary data.</text>
</comment>
<keyword evidence="3" id="KW-1185">Reference proteome</keyword>
<dbReference type="SUPFAM" id="SSF53474">
    <property type="entry name" value="alpha/beta-Hydrolases"/>
    <property type="match status" value="1"/>
</dbReference>
<evidence type="ECO:0000313" key="3">
    <source>
        <dbReference type="Proteomes" id="UP001084197"/>
    </source>
</evidence>
<organism evidence="2 3">
    <name type="scientific">Natronobacillus azotifigens</name>
    <dbReference type="NCBI Taxonomy" id="472978"/>
    <lineage>
        <taxon>Bacteria</taxon>
        <taxon>Bacillati</taxon>
        <taxon>Bacillota</taxon>
        <taxon>Bacilli</taxon>
        <taxon>Bacillales</taxon>
        <taxon>Bacillaceae</taxon>
        <taxon>Natronobacillus</taxon>
    </lineage>
</organism>
<dbReference type="AlphaFoldDB" id="A0A9J6RCY0"/>
<evidence type="ECO:0000259" key="1">
    <source>
        <dbReference type="Pfam" id="PF12146"/>
    </source>
</evidence>
<dbReference type="InterPro" id="IPR022742">
    <property type="entry name" value="Hydrolase_4"/>
</dbReference>
<gene>
    <name evidence="2" type="ORF">OWO01_08025</name>
</gene>
<dbReference type="RefSeq" id="WP_268779956.1">
    <property type="nucleotide sequence ID" value="NZ_JAPRAT010000013.1"/>
</dbReference>
<dbReference type="InterPro" id="IPR029058">
    <property type="entry name" value="AB_hydrolase_fold"/>
</dbReference>
<sequence length="230" mass="26287">MEVSLYAEKAGFETAVDDLRLIHNLLQQDHPYVPHIMMGHSMGSFLVRRYMQKYSDDKQAVILSGTGYHRGLVGKAGMMLAKLETIIFSPTHKSKLMNKLSFGQYQKHFQSGSWLSRDKAEVSLYNEDPFSGFISTSQFFVDLLSGIDTLHKPSELKKVNTNTPMLFISGAEDPVGNFTNGVKKAIRDYEQVGVKTIDVIFYEDARHELTFEKNRDEVINDIYNWIKTVY</sequence>
<dbReference type="InterPro" id="IPR051044">
    <property type="entry name" value="MAG_DAG_Lipase"/>
</dbReference>
<name>A0A9J6RCY0_9BACI</name>
<evidence type="ECO:0000313" key="2">
    <source>
        <dbReference type="EMBL" id="MCZ0703156.1"/>
    </source>
</evidence>
<dbReference type="Proteomes" id="UP001084197">
    <property type="component" value="Unassembled WGS sequence"/>
</dbReference>
<dbReference type="PANTHER" id="PTHR11614">
    <property type="entry name" value="PHOSPHOLIPASE-RELATED"/>
    <property type="match status" value="1"/>
</dbReference>
<proteinExistence type="predicted"/>
<dbReference type="Pfam" id="PF12146">
    <property type="entry name" value="Hydrolase_4"/>
    <property type="match status" value="1"/>
</dbReference>
<reference evidence="2" key="1">
    <citation type="submission" date="2022-11" db="EMBL/GenBank/DDBJ databases">
        <title>WGS of Natronobacillus azotifigens 24KS-1, an anaerobic diazotrophic haloalkaliphile from soda-rich habitats.</title>
        <authorList>
            <person name="Sorokin D.Y."/>
            <person name="Merkel A.Y."/>
        </authorList>
    </citation>
    <scope>NUCLEOTIDE SEQUENCE</scope>
    <source>
        <strain evidence="2">24KS-1</strain>
    </source>
</reference>
<protein>
    <submittedName>
        <fullName evidence="2">Alpha/beta hydrolase</fullName>
    </submittedName>
</protein>
<dbReference type="EMBL" id="JAPRAT010000013">
    <property type="protein sequence ID" value="MCZ0703156.1"/>
    <property type="molecule type" value="Genomic_DNA"/>
</dbReference>
<keyword evidence="2" id="KW-0378">Hydrolase</keyword>
<feature type="domain" description="Serine aminopeptidase S33" evidence="1">
    <location>
        <begin position="11"/>
        <end position="214"/>
    </location>
</feature>
<dbReference type="GO" id="GO:0016787">
    <property type="term" value="F:hydrolase activity"/>
    <property type="evidence" value="ECO:0007669"/>
    <property type="project" value="UniProtKB-KW"/>
</dbReference>
<dbReference type="Gene3D" id="3.40.50.1820">
    <property type="entry name" value="alpha/beta hydrolase"/>
    <property type="match status" value="1"/>
</dbReference>
<accession>A0A9J6RCY0</accession>